<dbReference type="Pfam" id="PF00288">
    <property type="entry name" value="GHMP_kinases_N"/>
    <property type="match status" value="1"/>
</dbReference>
<evidence type="ECO:0000256" key="9">
    <source>
        <dbReference type="ARBA" id="ARBA00022955"/>
    </source>
</evidence>
<accession>A0A6G1JM87</accession>
<dbReference type="InterPro" id="IPR016005">
    <property type="entry name" value="Erg8"/>
</dbReference>
<dbReference type="InterPro" id="IPR006204">
    <property type="entry name" value="GHMP_kinase_N_dom"/>
</dbReference>
<dbReference type="FunFam" id="3.30.70.890:FF:000018">
    <property type="entry name" value="Phosphomevalonate kinase"/>
    <property type="match status" value="1"/>
</dbReference>
<keyword evidence="6" id="KW-0547">Nucleotide-binding</keyword>
<dbReference type="SUPFAM" id="SSF54211">
    <property type="entry name" value="Ribosomal protein S5 domain 2-like"/>
    <property type="match status" value="1"/>
</dbReference>
<dbReference type="GO" id="GO:0005524">
    <property type="term" value="F:ATP binding"/>
    <property type="evidence" value="ECO:0007669"/>
    <property type="project" value="UniProtKB-UniRule"/>
</dbReference>
<dbReference type="InterPro" id="IPR035102">
    <property type="entry name" value="Phosphomevalonate_kinase"/>
</dbReference>
<dbReference type="GO" id="GO:0005777">
    <property type="term" value="C:peroxisome"/>
    <property type="evidence" value="ECO:0007669"/>
    <property type="project" value="TreeGrafter"/>
</dbReference>
<feature type="domain" description="GHMP kinase N-terminal" evidence="16">
    <location>
        <begin position="214"/>
        <end position="280"/>
    </location>
</feature>
<keyword evidence="11 15" id="KW-0443">Lipid metabolism</keyword>
<keyword evidence="4 15" id="KW-0444">Lipid biosynthesis</keyword>
<reference evidence="17" key="1">
    <citation type="journal article" date="2020" name="Stud. Mycol.">
        <title>101 Dothideomycetes genomes: a test case for predicting lifestyles and emergence of pathogens.</title>
        <authorList>
            <person name="Haridas S."/>
            <person name="Albert R."/>
            <person name="Binder M."/>
            <person name="Bloem J."/>
            <person name="Labutti K."/>
            <person name="Salamov A."/>
            <person name="Andreopoulos B."/>
            <person name="Baker S."/>
            <person name="Barry K."/>
            <person name="Bills G."/>
            <person name="Bluhm B."/>
            <person name="Cannon C."/>
            <person name="Castanera R."/>
            <person name="Culley D."/>
            <person name="Daum C."/>
            <person name="Ezra D."/>
            <person name="Gonzalez J."/>
            <person name="Henrissat B."/>
            <person name="Kuo A."/>
            <person name="Liang C."/>
            <person name="Lipzen A."/>
            <person name="Lutzoni F."/>
            <person name="Magnuson J."/>
            <person name="Mondo S."/>
            <person name="Nolan M."/>
            <person name="Ohm R."/>
            <person name="Pangilinan J."/>
            <person name="Park H.-J."/>
            <person name="Ramirez L."/>
            <person name="Alfaro M."/>
            <person name="Sun H."/>
            <person name="Tritt A."/>
            <person name="Yoshinaga Y."/>
            <person name="Zwiers L.-H."/>
            <person name="Turgeon B."/>
            <person name="Goodwin S."/>
            <person name="Spatafora J."/>
            <person name="Crous P."/>
            <person name="Grigoriev I."/>
        </authorList>
    </citation>
    <scope>NUCLEOTIDE SEQUENCE</scope>
    <source>
        <strain evidence="17">CBS 122367</strain>
    </source>
</reference>
<dbReference type="PIRSF" id="PIRSF017288">
    <property type="entry name" value="PMK_GHMP_euk"/>
    <property type="match status" value="1"/>
</dbReference>
<evidence type="ECO:0000256" key="14">
    <source>
        <dbReference type="ARBA" id="ARBA00029326"/>
    </source>
</evidence>
<evidence type="ECO:0000256" key="4">
    <source>
        <dbReference type="ARBA" id="ARBA00022516"/>
    </source>
</evidence>
<evidence type="ECO:0000313" key="18">
    <source>
        <dbReference type="Proteomes" id="UP000799291"/>
    </source>
</evidence>
<evidence type="ECO:0000256" key="5">
    <source>
        <dbReference type="ARBA" id="ARBA00022679"/>
    </source>
</evidence>
<evidence type="ECO:0000256" key="12">
    <source>
        <dbReference type="ARBA" id="ARBA00023166"/>
    </source>
</evidence>
<dbReference type="InterPro" id="IPR014721">
    <property type="entry name" value="Ribsml_uS5_D2-typ_fold_subgr"/>
</dbReference>
<dbReference type="InterPro" id="IPR020568">
    <property type="entry name" value="Ribosomal_Su5_D2-typ_SF"/>
</dbReference>
<dbReference type="GO" id="GO:0004631">
    <property type="term" value="F:phosphomevalonate kinase activity"/>
    <property type="evidence" value="ECO:0007669"/>
    <property type="project" value="UniProtKB-UniRule"/>
</dbReference>
<keyword evidence="7 15" id="KW-0418">Kinase</keyword>
<dbReference type="EMBL" id="MU005570">
    <property type="protein sequence ID" value="KAF2691269.1"/>
    <property type="molecule type" value="Genomic_DNA"/>
</dbReference>
<keyword evidence="9 15" id="KW-0752">Steroid biosynthesis</keyword>
<gene>
    <name evidence="17" type="ORF">K458DRAFT_483312</name>
</gene>
<dbReference type="PANTHER" id="PTHR31814:SF2">
    <property type="entry name" value="PHOSPHOMEVALONATE KINASE"/>
    <property type="match status" value="1"/>
</dbReference>
<evidence type="ECO:0000256" key="2">
    <source>
        <dbReference type="ARBA" id="ARBA00006495"/>
    </source>
</evidence>
<dbReference type="OrthoDB" id="10262935at2759"/>
<keyword evidence="12" id="KW-1207">Sterol metabolism</keyword>
<dbReference type="Gene3D" id="3.30.230.10">
    <property type="match status" value="1"/>
</dbReference>
<dbReference type="EC" id="2.7.4.2" evidence="3 15"/>
<protein>
    <recommendedName>
        <fullName evidence="3 15">Phosphomevalonate kinase</fullName>
        <ecNumber evidence="3 15">2.7.4.2</ecNumber>
    </recommendedName>
</protein>
<proteinExistence type="inferred from homology"/>
<dbReference type="AlphaFoldDB" id="A0A6G1JM87"/>
<keyword evidence="5 15" id="KW-0808">Transferase</keyword>
<dbReference type="PANTHER" id="PTHR31814">
    <property type="match status" value="1"/>
</dbReference>
<keyword evidence="8" id="KW-0067">ATP-binding</keyword>
<sequence>MASNLTLEPRAVSAPGKVLVAGGYLVLDRAFTGLVFGLDARIHVEIEPIRTKSGVTLSEIIVRSPQFREAAWEYGYRLTEADGGIAVTQLTVVSRPHAIFLLISELNPSFLFFCRIPLSPSLVEFFVTSFLDHATAPPKSQQQHSHDSALRKNPFIETALTYALTYISSLQPQTAIAPSSINILADQAYYSNPGRPPTPNSHFLNFNVKLSDAHKTGLGSSAALVTSFTAALLSYYLPKDLFDIESENGLRVLHNLSQTSHCAAQGKVGSGFDIASAVYGSCLYRRFSPSLLSSLPSPSKPTFVSKLRGLIEGDVWDTEIAKAAIKMPKGLRLVMCDVDCGSQTPGMVKQVLKWREENKEEAGELWVALQKGNEEFAAELTRLATTTPEKDSDKDKYTKLRDIISSNRTLIRRMSLASRVPIEPPPQTALLDSCSNIPGVIGGVVPGAGGYDAIVLLIEDKEEVLVGLKKALKDWKVDGEVEDGVKIGKVGILGVREDMVGVQKEDPGLYADWITT</sequence>
<evidence type="ECO:0000256" key="6">
    <source>
        <dbReference type="ARBA" id="ARBA00022741"/>
    </source>
</evidence>
<dbReference type="InterPro" id="IPR036554">
    <property type="entry name" value="GHMP_kinase_C_sf"/>
</dbReference>
<evidence type="ECO:0000256" key="11">
    <source>
        <dbReference type="ARBA" id="ARBA00023098"/>
    </source>
</evidence>
<dbReference type="Gene3D" id="3.30.70.890">
    <property type="entry name" value="GHMP kinase, C-terminal domain"/>
    <property type="match status" value="1"/>
</dbReference>
<evidence type="ECO:0000256" key="3">
    <source>
        <dbReference type="ARBA" id="ARBA00012958"/>
    </source>
</evidence>
<comment type="pathway">
    <text evidence="1 15">Isoprenoid biosynthesis; isopentenyl diphosphate biosynthesis via mevalonate pathway; isopentenyl diphosphate from (R)-mevalonate: step 2/3.</text>
</comment>
<evidence type="ECO:0000313" key="17">
    <source>
        <dbReference type="EMBL" id="KAF2691269.1"/>
    </source>
</evidence>
<dbReference type="GO" id="GO:0010142">
    <property type="term" value="P:farnesyl diphosphate biosynthetic process, mevalonate pathway"/>
    <property type="evidence" value="ECO:0007669"/>
    <property type="project" value="TreeGrafter"/>
</dbReference>
<dbReference type="Proteomes" id="UP000799291">
    <property type="component" value="Unassembled WGS sequence"/>
</dbReference>
<comment type="catalytic activity">
    <reaction evidence="14">
        <text>(R)-5-phosphomevalonate + ATP = (R)-5-diphosphomevalonate + ADP</text>
        <dbReference type="Rhea" id="RHEA:16341"/>
        <dbReference type="ChEBI" id="CHEBI:30616"/>
        <dbReference type="ChEBI" id="CHEBI:57557"/>
        <dbReference type="ChEBI" id="CHEBI:58146"/>
        <dbReference type="ChEBI" id="CHEBI:456216"/>
        <dbReference type="EC" id="2.7.4.2"/>
    </reaction>
    <physiologicalReaction direction="left-to-right" evidence="14">
        <dbReference type="Rhea" id="RHEA:16342"/>
    </physiologicalReaction>
</comment>
<evidence type="ECO:0000256" key="1">
    <source>
        <dbReference type="ARBA" id="ARBA00005017"/>
    </source>
</evidence>
<evidence type="ECO:0000256" key="15">
    <source>
        <dbReference type="PIRNR" id="PIRNR017288"/>
    </source>
</evidence>
<keyword evidence="13 15" id="KW-0753">Steroid metabolism</keyword>
<comment type="similarity">
    <text evidence="2 15">Belongs to the GHMP kinase family. Mevalonate kinase subfamily.</text>
</comment>
<evidence type="ECO:0000259" key="16">
    <source>
        <dbReference type="Pfam" id="PF00288"/>
    </source>
</evidence>
<evidence type="ECO:0000256" key="10">
    <source>
        <dbReference type="ARBA" id="ARBA00023011"/>
    </source>
</evidence>
<evidence type="ECO:0000256" key="7">
    <source>
        <dbReference type="ARBA" id="ARBA00022777"/>
    </source>
</evidence>
<dbReference type="SUPFAM" id="SSF55060">
    <property type="entry name" value="GHMP Kinase, C-terminal domain"/>
    <property type="match status" value="1"/>
</dbReference>
<dbReference type="GO" id="GO:0019287">
    <property type="term" value="P:isopentenyl diphosphate biosynthetic process, mevalonate pathway"/>
    <property type="evidence" value="ECO:0007669"/>
    <property type="project" value="UniProtKB-UniRule"/>
</dbReference>
<dbReference type="UniPathway" id="UPA00057">
    <property type="reaction ID" value="UER00099"/>
</dbReference>
<evidence type="ECO:0000256" key="8">
    <source>
        <dbReference type="ARBA" id="ARBA00022840"/>
    </source>
</evidence>
<evidence type="ECO:0000256" key="13">
    <source>
        <dbReference type="ARBA" id="ARBA00023221"/>
    </source>
</evidence>
<name>A0A6G1JM87_9PLEO</name>
<keyword evidence="10" id="KW-0756">Sterol biosynthesis</keyword>
<dbReference type="GO" id="GO:0006696">
    <property type="term" value="P:ergosterol biosynthetic process"/>
    <property type="evidence" value="ECO:0007669"/>
    <property type="project" value="TreeGrafter"/>
</dbReference>
<organism evidence="17 18">
    <name type="scientific">Lentithecium fluviatile CBS 122367</name>
    <dbReference type="NCBI Taxonomy" id="1168545"/>
    <lineage>
        <taxon>Eukaryota</taxon>
        <taxon>Fungi</taxon>
        <taxon>Dikarya</taxon>
        <taxon>Ascomycota</taxon>
        <taxon>Pezizomycotina</taxon>
        <taxon>Dothideomycetes</taxon>
        <taxon>Pleosporomycetidae</taxon>
        <taxon>Pleosporales</taxon>
        <taxon>Massarineae</taxon>
        <taxon>Lentitheciaceae</taxon>
        <taxon>Lentithecium</taxon>
    </lineage>
</organism>
<keyword evidence="18" id="KW-1185">Reference proteome</keyword>